<evidence type="ECO:0000313" key="2">
    <source>
        <dbReference type="EMBL" id="KAI5383566.1"/>
    </source>
</evidence>
<evidence type="ECO:0000256" key="1">
    <source>
        <dbReference type="SAM" id="MobiDB-lite"/>
    </source>
</evidence>
<accession>A0A9D4VIU9</accession>
<proteinExistence type="predicted"/>
<keyword evidence="3" id="KW-1185">Reference proteome</keyword>
<gene>
    <name evidence="2" type="ORF">KIW84_070809</name>
</gene>
<protein>
    <submittedName>
        <fullName evidence="2">Uncharacterized protein</fullName>
    </submittedName>
</protein>
<organism evidence="2 3">
    <name type="scientific">Pisum sativum</name>
    <name type="common">Garden pea</name>
    <name type="synonym">Lathyrus oleraceus</name>
    <dbReference type="NCBI Taxonomy" id="3888"/>
    <lineage>
        <taxon>Eukaryota</taxon>
        <taxon>Viridiplantae</taxon>
        <taxon>Streptophyta</taxon>
        <taxon>Embryophyta</taxon>
        <taxon>Tracheophyta</taxon>
        <taxon>Spermatophyta</taxon>
        <taxon>Magnoliopsida</taxon>
        <taxon>eudicotyledons</taxon>
        <taxon>Gunneridae</taxon>
        <taxon>Pentapetalae</taxon>
        <taxon>rosids</taxon>
        <taxon>fabids</taxon>
        <taxon>Fabales</taxon>
        <taxon>Fabaceae</taxon>
        <taxon>Papilionoideae</taxon>
        <taxon>50 kb inversion clade</taxon>
        <taxon>NPAAA clade</taxon>
        <taxon>Hologalegina</taxon>
        <taxon>IRL clade</taxon>
        <taxon>Fabeae</taxon>
        <taxon>Lathyrus</taxon>
    </lineage>
</organism>
<reference evidence="2 3" key="1">
    <citation type="journal article" date="2022" name="Nat. Genet.">
        <title>Improved pea reference genome and pan-genome highlight genomic features and evolutionary characteristics.</title>
        <authorList>
            <person name="Yang T."/>
            <person name="Liu R."/>
            <person name="Luo Y."/>
            <person name="Hu S."/>
            <person name="Wang D."/>
            <person name="Wang C."/>
            <person name="Pandey M.K."/>
            <person name="Ge S."/>
            <person name="Xu Q."/>
            <person name="Li N."/>
            <person name="Li G."/>
            <person name="Huang Y."/>
            <person name="Saxena R.K."/>
            <person name="Ji Y."/>
            <person name="Li M."/>
            <person name="Yan X."/>
            <person name="He Y."/>
            <person name="Liu Y."/>
            <person name="Wang X."/>
            <person name="Xiang C."/>
            <person name="Varshney R.K."/>
            <person name="Ding H."/>
            <person name="Gao S."/>
            <person name="Zong X."/>
        </authorList>
    </citation>
    <scope>NUCLEOTIDE SEQUENCE [LARGE SCALE GENOMIC DNA]</scope>
    <source>
        <strain evidence="2 3">cv. Zhongwan 6</strain>
    </source>
</reference>
<sequence length="666" mass="73339">MLFSFQLTEFPFQRLPQFMGSEGFGRPAHSNSFQNDVANMKNSAEFSSCNEFLKTQPCKSSNQLPHIKCEDLVKNKLSGNGKNCGLITSTMEGVPLQRKSSKSNRSNSSGSKRPRMSQSEDYTSLNGTEESKDSFDKLGSNNLKCTSPEKSPLPKQKGNNSKRGDKKNFKVPSSKAKFESSSMKMGTSIFSSSNGGNNFFGLYGLKHDFHDVTNLMDEPPLDELLKGTFDCPIISKDKGKKASNNNESFLSSVRKACSIIQSPKPIQSQNMEMDCSSNKKMSTSQFSSICAVENDVNEDKEQSCSTDMSSCQKDPCSETDCKASPLDFPLCQPKDVLEQIALHPFREFESLLIEVSKLAISTKSSNDLRSGKQVSRRPSLPSFPWSHAFGGNCRTNSDTAKLSTSRSTCRGKWAKIGLIASSTDIDRSSFTDLDSFSYDESLVPSSGNSDSKLIQSFFASLPFRRLDSSSSVSCSKDFQVNTESGGQVDTKENDETVLAAAQTLCEIKTRSQRQSSDGILRWQRKPSHKAMKTCYLKSNEKHEDAPSAPVSLVGSNMVARKVEQITPTPSKKPRLSTVDNKNGGHSNNVKKGGGCPWPTSKSGRSSLPSKLVRNSIVENKRTNTNASTVKQQHCMMMPPPARDLDKAYDGGKFVLMDWKRGRDKSD</sequence>
<dbReference type="Gramene" id="Psat07G0080900-T1">
    <property type="protein sequence ID" value="KAI5383566.1"/>
    <property type="gene ID" value="KIW84_070809"/>
</dbReference>
<feature type="compositionally biased region" description="Polar residues" evidence="1">
    <location>
        <begin position="577"/>
        <end position="589"/>
    </location>
</feature>
<dbReference type="PANTHER" id="PTHR36723">
    <property type="entry name" value="F22C12.19"/>
    <property type="match status" value="1"/>
</dbReference>
<feature type="region of interest" description="Disordered" evidence="1">
    <location>
        <begin position="86"/>
        <end position="181"/>
    </location>
</feature>
<feature type="compositionally biased region" description="Polar residues" evidence="1">
    <location>
        <begin position="139"/>
        <end position="149"/>
    </location>
</feature>
<dbReference type="AlphaFoldDB" id="A0A9D4VIU9"/>
<name>A0A9D4VIU9_PEA</name>
<feature type="compositionally biased region" description="Polar residues" evidence="1">
    <location>
        <begin position="599"/>
        <end position="608"/>
    </location>
</feature>
<dbReference type="EMBL" id="JAMSHJ010000007">
    <property type="protein sequence ID" value="KAI5383566.1"/>
    <property type="molecule type" value="Genomic_DNA"/>
</dbReference>
<comment type="caution">
    <text evidence="2">The sequence shown here is derived from an EMBL/GenBank/DDBJ whole genome shotgun (WGS) entry which is preliminary data.</text>
</comment>
<evidence type="ECO:0000313" key="3">
    <source>
        <dbReference type="Proteomes" id="UP001058974"/>
    </source>
</evidence>
<dbReference type="PANTHER" id="PTHR36723:SF1">
    <property type="entry name" value="F22C12.19"/>
    <property type="match status" value="1"/>
</dbReference>
<dbReference type="Proteomes" id="UP001058974">
    <property type="component" value="Chromosome 7"/>
</dbReference>
<feature type="region of interest" description="Disordered" evidence="1">
    <location>
        <begin position="565"/>
        <end position="609"/>
    </location>
</feature>
<feature type="compositionally biased region" description="Polar residues" evidence="1">
    <location>
        <begin position="116"/>
        <end position="128"/>
    </location>
</feature>
<dbReference type="OrthoDB" id="755659at2759"/>